<accession>A0A8S5TRK3</accession>
<sequence>MSPEAAALLQKKAKIIMARRSLWHYCQLRTPAFYLEDRTYLKDMVNTIQEFLEDQDAHILVISAPPRHGKTLTARHTNEWLLGNNPETSIITGSYNEILSQQFSKAVRNTIMEVKVDPGRIVFSDIFPGVHIKRGDASAKLWGIEGAPTTNYLATSPGGTATGIGANVLILDDTIKNPEEAYNARALDSIWQWYTSNLMQRTEGNNYKIIVIATRWARGDLSGRILDHYPQAKEIRLRAVLKPGVMLDSRILSWEDYQLKTQEMNPDIAEANYNQEPIERKGVLYPKLMEWTTLPEDLDETVYGRCDTADTGSDSLVSIYYRKSEAGDIYITHLYSSDEPMEITEPATARDIKETGCAQFKVESNNGGRGFARNIERLLQEGGVACSVMTIPQTANKESRILASETFIKQHVFMPPNWRQKYPEAYKHITSYMRGGKNQKDDEVDVLASIYEDNRLREAEVESTGIITHAQRRRAQFTRSW</sequence>
<organism evidence="1">
    <name type="scientific">Siphoviridae sp. ct1SN28</name>
    <dbReference type="NCBI Taxonomy" id="2825308"/>
    <lineage>
        <taxon>Viruses</taxon>
        <taxon>Duplodnaviria</taxon>
        <taxon>Heunggongvirae</taxon>
        <taxon>Uroviricota</taxon>
        <taxon>Caudoviricetes</taxon>
    </lineage>
</organism>
<dbReference type="NCBIfam" id="TIGR01630">
    <property type="entry name" value="psiM2_ORF9"/>
    <property type="match status" value="1"/>
</dbReference>
<evidence type="ECO:0000313" key="1">
    <source>
        <dbReference type="EMBL" id="DAF84808.1"/>
    </source>
</evidence>
<dbReference type="InterPro" id="IPR006517">
    <property type="entry name" value="Phage_terminase_lsu-like_C"/>
</dbReference>
<protein>
    <submittedName>
        <fullName evidence="1">Terminase</fullName>
    </submittedName>
</protein>
<reference evidence="1" key="1">
    <citation type="journal article" date="2021" name="Proc. Natl. Acad. Sci. U.S.A.">
        <title>A Catalog of Tens of Thousands of Viruses from Human Metagenomes Reveals Hidden Associations with Chronic Diseases.</title>
        <authorList>
            <person name="Tisza M.J."/>
            <person name="Buck C.B."/>
        </authorList>
    </citation>
    <scope>NUCLEOTIDE SEQUENCE</scope>
    <source>
        <strain evidence="1">Ct1SN28</strain>
    </source>
</reference>
<name>A0A8S5TRK3_9CAUD</name>
<dbReference type="EMBL" id="BK015910">
    <property type="protein sequence ID" value="DAF84808.1"/>
    <property type="molecule type" value="Genomic_DNA"/>
</dbReference>
<dbReference type="Pfam" id="PF03237">
    <property type="entry name" value="Terminase_6N"/>
    <property type="match status" value="1"/>
</dbReference>
<proteinExistence type="predicted"/>